<dbReference type="GO" id="GO:0008745">
    <property type="term" value="F:N-acetylmuramoyl-L-alanine amidase activity"/>
    <property type="evidence" value="ECO:0007669"/>
    <property type="project" value="UniProtKB-EC"/>
</dbReference>
<dbReference type="GO" id="GO:0009253">
    <property type="term" value="P:peptidoglycan catabolic process"/>
    <property type="evidence" value="ECO:0007669"/>
    <property type="project" value="InterPro"/>
</dbReference>
<evidence type="ECO:0000313" key="8">
    <source>
        <dbReference type="EMBL" id="CUO66587.1"/>
    </source>
</evidence>
<gene>
    <name evidence="8" type="primary">cwlA_1</name>
    <name evidence="7" type="synonym">cwlA</name>
    <name evidence="7" type="ORF">ERS852406_01469</name>
    <name evidence="8" type="ORF">ERS852498_00174</name>
    <name evidence="9" type="ORF">L0N21_09340</name>
</gene>
<comment type="catalytic activity">
    <reaction evidence="1">
        <text>Hydrolyzes the link between N-acetylmuramoyl residues and L-amino acid residues in certain cell-wall glycopeptides.</text>
        <dbReference type="EC" id="3.5.1.28"/>
    </reaction>
</comment>
<evidence type="ECO:0000313" key="11">
    <source>
        <dbReference type="Proteomes" id="UP000095709"/>
    </source>
</evidence>
<reference evidence="10 11" key="1">
    <citation type="submission" date="2015-09" db="EMBL/GenBank/DDBJ databases">
        <authorList>
            <consortium name="Pathogen Informatics"/>
        </authorList>
    </citation>
    <scope>NUCLEOTIDE SEQUENCE [LARGE SCALE GENOMIC DNA]</scope>
    <source>
        <strain evidence="7 10">2789STDY5608849</strain>
        <strain evidence="8 11">2789STDY5834885</strain>
    </source>
</reference>
<organism evidence="8 11">
    <name type="scientific">Fusicatenibacter saccharivorans</name>
    <dbReference type="NCBI Taxonomy" id="1150298"/>
    <lineage>
        <taxon>Bacteria</taxon>
        <taxon>Bacillati</taxon>
        <taxon>Bacillota</taxon>
        <taxon>Clostridia</taxon>
        <taxon>Lachnospirales</taxon>
        <taxon>Lachnospiraceae</taxon>
        <taxon>Fusicatenibacter</taxon>
    </lineage>
</organism>
<evidence type="ECO:0000313" key="9">
    <source>
        <dbReference type="EMBL" id="MCG4765711.1"/>
    </source>
</evidence>
<evidence type="ECO:0000256" key="5">
    <source>
        <dbReference type="SAM" id="Phobius"/>
    </source>
</evidence>
<dbReference type="Proteomes" id="UP000095709">
    <property type="component" value="Unassembled WGS sequence"/>
</dbReference>
<evidence type="ECO:0000256" key="3">
    <source>
        <dbReference type="ARBA" id="ARBA00022801"/>
    </source>
</evidence>
<feature type="transmembrane region" description="Helical" evidence="5">
    <location>
        <begin position="21"/>
        <end position="40"/>
    </location>
</feature>
<sequence>MAQKRRGKMTRKQRQRQLHRRMFLTGVLVVLICVGIYSGIRRVAKTASDITAVDYSGSDYEDNDITDWTGAPPIDVELLTPNSWSRPQTRLKKVDGIVIHYTANPGSTAMQNRDYFENLPETQEAQASSHFVVGIEGEVVQCIPTSEWSYASNQRNFDTISIECCHPDDSGEFTDETYNSVVQLAGFLCKRFNLTSDDVIRHYDVTEKLCPLYYVEHEDAWIQMKADIQAYADSLS</sequence>
<evidence type="ECO:0000259" key="6">
    <source>
        <dbReference type="SMART" id="SM00644"/>
    </source>
</evidence>
<dbReference type="Pfam" id="PF01510">
    <property type="entry name" value="Amidase_2"/>
    <property type="match status" value="1"/>
</dbReference>
<evidence type="ECO:0000313" key="7">
    <source>
        <dbReference type="EMBL" id="CUO19898.1"/>
    </source>
</evidence>
<dbReference type="CDD" id="cd06583">
    <property type="entry name" value="PGRP"/>
    <property type="match status" value="1"/>
</dbReference>
<dbReference type="GeneID" id="79855541"/>
<reference evidence="9" key="2">
    <citation type="submission" date="2022-01" db="EMBL/GenBank/DDBJ databases">
        <title>Collection of gut derived symbiotic bacterial strains cultured from healthy donors.</title>
        <authorList>
            <person name="Lin H."/>
            <person name="Kohout C."/>
            <person name="Waligurski E."/>
            <person name="Pamer E.G."/>
        </authorList>
    </citation>
    <scope>NUCLEOTIDE SEQUENCE</scope>
    <source>
        <strain evidence="9">DFI.5.49</strain>
    </source>
</reference>
<name>A0A174GZK4_9FIRM</name>
<keyword evidence="5" id="KW-1133">Transmembrane helix</keyword>
<dbReference type="EMBL" id="JAKNFS010000011">
    <property type="protein sequence ID" value="MCG4765711.1"/>
    <property type="molecule type" value="Genomic_DNA"/>
</dbReference>
<dbReference type="EMBL" id="CZAL01000001">
    <property type="protein sequence ID" value="CUO66587.1"/>
    <property type="molecule type" value="Genomic_DNA"/>
</dbReference>
<feature type="domain" description="N-acetylmuramoyl-L-alanine amidase" evidence="6">
    <location>
        <begin position="84"/>
        <end position="226"/>
    </location>
</feature>
<dbReference type="SUPFAM" id="SSF55846">
    <property type="entry name" value="N-acetylmuramoyl-L-alanine amidase-like"/>
    <property type="match status" value="1"/>
</dbReference>
<keyword evidence="5" id="KW-0472">Membrane</keyword>
<accession>A0A174GZK4</accession>
<dbReference type="InterPro" id="IPR051206">
    <property type="entry name" value="NAMLAA_amidase_2"/>
</dbReference>
<dbReference type="GO" id="GO:0009254">
    <property type="term" value="P:peptidoglycan turnover"/>
    <property type="evidence" value="ECO:0007669"/>
    <property type="project" value="TreeGrafter"/>
</dbReference>
<dbReference type="InterPro" id="IPR036505">
    <property type="entry name" value="Amidase/PGRP_sf"/>
</dbReference>
<dbReference type="PANTHER" id="PTHR30417">
    <property type="entry name" value="N-ACETYLMURAMOYL-L-ALANINE AMIDASE AMID"/>
    <property type="match status" value="1"/>
</dbReference>
<dbReference type="RefSeq" id="WP_022462190.1">
    <property type="nucleotide sequence ID" value="NZ_CYYV01000006.1"/>
</dbReference>
<dbReference type="Proteomes" id="UP000095706">
    <property type="component" value="Unassembled WGS sequence"/>
</dbReference>
<evidence type="ECO:0000256" key="1">
    <source>
        <dbReference type="ARBA" id="ARBA00001561"/>
    </source>
</evidence>
<dbReference type="PANTHER" id="PTHR30417:SF1">
    <property type="entry name" value="N-ACETYLMURAMOYL-L-ALANINE AMIDASE AMID"/>
    <property type="match status" value="1"/>
</dbReference>
<dbReference type="GO" id="GO:0071555">
    <property type="term" value="P:cell wall organization"/>
    <property type="evidence" value="ECO:0007669"/>
    <property type="project" value="UniProtKB-KW"/>
</dbReference>
<dbReference type="AlphaFoldDB" id="A0A174GZK4"/>
<dbReference type="SMART" id="SM00644">
    <property type="entry name" value="Ami_2"/>
    <property type="match status" value="1"/>
</dbReference>
<dbReference type="Gene3D" id="3.40.80.10">
    <property type="entry name" value="Peptidoglycan recognition protein-like"/>
    <property type="match status" value="1"/>
</dbReference>
<dbReference type="EC" id="3.5.1.28" evidence="2"/>
<keyword evidence="4" id="KW-0961">Cell wall biogenesis/degradation</keyword>
<evidence type="ECO:0000313" key="10">
    <source>
        <dbReference type="Proteomes" id="UP000095706"/>
    </source>
</evidence>
<dbReference type="EMBL" id="CYYV01000006">
    <property type="protein sequence ID" value="CUO19898.1"/>
    <property type="molecule type" value="Genomic_DNA"/>
</dbReference>
<proteinExistence type="predicted"/>
<dbReference type="Proteomes" id="UP001199915">
    <property type="component" value="Unassembled WGS sequence"/>
</dbReference>
<protein>
    <recommendedName>
        <fullName evidence="2">N-acetylmuramoyl-L-alanine amidase</fullName>
        <ecNumber evidence="2">3.5.1.28</ecNumber>
    </recommendedName>
</protein>
<dbReference type="InterPro" id="IPR002502">
    <property type="entry name" value="Amidase_domain"/>
</dbReference>
<keyword evidence="3 8" id="KW-0378">Hydrolase</keyword>
<keyword evidence="5" id="KW-0812">Transmembrane</keyword>
<evidence type="ECO:0000256" key="4">
    <source>
        <dbReference type="ARBA" id="ARBA00023316"/>
    </source>
</evidence>
<evidence type="ECO:0000256" key="2">
    <source>
        <dbReference type="ARBA" id="ARBA00011901"/>
    </source>
</evidence>